<dbReference type="InterPro" id="IPR029016">
    <property type="entry name" value="GAF-like_dom_sf"/>
</dbReference>
<dbReference type="PROSITE" id="PS50110">
    <property type="entry name" value="RESPONSE_REGULATORY"/>
    <property type="match status" value="1"/>
</dbReference>
<evidence type="ECO:0000313" key="10">
    <source>
        <dbReference type="EMBL" id="QDT89081.1"/>
    </source>
</evidence>
<dbReference type="Gene3D" id="3.30.450.40">
    <property type="match status" value="2"/>
</dbReference>
<feature type="coiled-coil region" evidence="7">
    <location>
        <begin position="176"/>
        <end position="210"/>
    </location>
</feature>
<dbReference type="Pfam" id="PF00512">
    <property type="entry name" value="HisKA"/>
    <property type="match status" value="1"/>
</dbReference>
<dbReference type="InterPro" id="IPR000014">
    <property type="entry name" value="PAS"/>
</dbReference>
<dbReference type="CDD" id="cd00082">
    <property type="entry name" value="HisKA"/>
    <property type="match status" value="1"/>
</dbReference>
<dbReference type="Pfam" id="PF02518">
    <property type="entry name" value="HATPase_c"/>
    <property type="match status" value="1"/>
</dbReference>
<evidence type="ECO:0000256" key="5">
    <source>
        <dbReference type="ARBA" id="ARBA00022777"/>
    </source>
</evidence>
<sequence>MNDDGIEVLAEQKSLNVLPDIKIILELISKGVSLKATLNTLVEYIETNSKEMICSILLLDDENQLRHGAAPNLPEDYIRSIEDYIRSINGIKIGQNIGSCGTAAYLNQQIVVADIANDPLWKDFKELALIYDLRACWSTPIRSSTGAVLGTFAIYYHKPCKPSQFHLQLIEQAVYLAAIAIEHAQVEQNLQKSEEESHRLRVQLTEAIESLTEGFALYDADDRLVMCNSKFREFYVESADLLTPGQRFEDHIRISAHRGQIVDAVGREEEWIQERVKQHQNPKGSHRQKLGNGRWLLISEQKTAGGGIAGVRTDITRQVLYEEELRTSFHLIESIRNLLEHYIVDSESDQVFEDLLLTLLRTSDSEFGFIADVQKTESGSPCLNIRASKCLSPHIELTEFHTVTLSTKQESGSLKALFDQIMRTGEEVIFSQPTEVPQLGRLAEELFEERMSSCLSLPIYSQGDLTGVAVIANRPTGYNEEFVEFIKPLLVTGGTLFRAHRNEIVRKKNENALQISEERFSKIFDLNPLGQVIINFDTEQLRDVNESFLKTTQYARAEVIGKTIHELNLFSDKAHWEEIVRIARTEGMGYDQESLLQIKSGKKRSIQCYSCLIQTAGEPLLLVMFKDLTEQKHAMELNRQLQIQLQHGQKMKAIGQLAAEVAHEFNNILVGINMNAELLQLTPENELPEEYRGPLQEIKNSGERATDLIKQMLAFGRKKEPNTSWINLNTMIAGNQNMFQRILGETIILRLSLDPNTKPAWADEAEIEQALMNLVVNARDAMPEGGTLIISTKNVLLTEDQISREYGTLPGSYSRFCVIDNGCGMSAETVEQVFEPFFTTKPAEMGTGLGLSTVFRDISNNGGFISVESQLGAGTEFRIYLPQDQGKTIDAQSVAPPASQDPITGGTETLLVCDDEESVLTVVSALLEKLGYSVIKALGPSKAIQAARSHIGKISLLLTDFNMPDMNGQQLAKQLTQQDPELKVLYLSGMTGEVLQDINDYELVQKPAKIGLLAQKIRNVLGDVD</sequence>
<evidence type="ECO:0000256" key="6">
    <source>
        <dbReference type="PROSITE-ProRule" id="PRU00169"/>
    </source>
</evidence>
<dbReference type="RefSeq" id="WP_145224186.1">
    <property type="nucleotide sequence ID" value="NZ_CP036343.1"/>
</dbReference>
<organism evidence="10 11">
    <name type="scientific">Gimesia algae</name>
    <dbReference type="NCBI Taxonomy" id="2527971"/>
    <lineage>
        <taxon>Bacteria</taxon>
        <taxon>Pseudomonadati</taxon>
        <taxon>Planctomycetota</taxon>
        <taxon>Planctomycetia</taxon>
        <taxon>Planctomycetales</taxon>
        <taxon>Planctomycetaceae</taxon>
        <taxon>Gimesia</taxon>
    </lineage>
</organism>
<keyword evidence="7" id="KW-0175">Coiled coil</keyword>
<dbReference type="KEGG" id="gax:Pan161_07060"/>
<proteinExistence type="predicted"/>
<dbReference type="Proteomes" id="UP000316855">
    <property type="component" value="Chromosome"/>
</dbReference>
<protein>
    <recommendedName>
        <fullName evidence="2">histidine kinase</fullName>
        <ecNumber evidence="2">2.7.13.3</ecNumber>
    </recommendedName>
</protein>
<evidence type="ECO:0000259" key="8">
    <source>
        <dbReference type="PROSITE" id="PS50109"/>
    </source>
</evidence>
<dbReference type="Pfam" id="PF00072">
    <property type="entry name" value="Response_reg"/>
    <property type="match status" value="1"/>
</dbReference>
<evidence type="ECO:0000256" key="4">
    <source>
        <dbReference type="ARBA" id="ARBA00022679"/>
    </source>
</evidence>
<dbReference type="SMART" id="SM00388">
    <property type="entry name" value="HisKA"/>
    <property type="match status" value="1"/>
</dbReference>
<dbReference type="InterPro" id="IPR003594">
    <property type="entry name" value="HATPase_dom"/>
</dbReference>
<evidence type="ECO:0000256" key="2">
    <source>
        <dbReference type="ARBA" id="ARBA00012438"/>
    </source>
</evidence>
<dbReference type="Pfam" id="PF12860">
    <property type="entry name" value="PAS_7"/>
    <property type="match status" value="1"/>
</dbReference>
<keyword evidence="11" id="KW-1185">Reference proteome</keyword>
<dbReference type="SMART" id="SM00448">
    <property type="entry name" value="REC"/>
    <property type="match status" value="1"/>
</dbReference>
<dbReference type="EC" id="2.7.13.3" evidence="2"/>
<dbReference type="PROSITE" id="PS50109">
    <property type="entry name" value="HIS_KIN"/>
    <property type="match status" value="1"/>
</dbReference>
<dbReference type="InterPro" id="IPR001789">
    <property type="entry name" value="Sig_transdc_resp-reg_receiver"/>
</dbReference>
<dbReference type="Gene3D" id="3.40.50.2300">
    <property type="match status" value="1"/>
</dbReference>
<reference evidence="10 11" key="1">
    <citation type="submission" date="2019-02" db="EMBL/GenBank/DDBJ databases">
        <title>Deep-cultivation of Planctomycetes and their phenomic and genomic characterization uncovers novel biology.</title>
        <authorList>
            <person name="Wiegand S."/>
            <person name="Jogler M."/>
            <person name="Boedeker C."/>
            <person name="Pinto D."/>
            <person name="Vollmers J."/>
            <person name="Rivas-Marin E."/>
            <person name="Kohn T."/>
            <person name="Peeters S.H."/>
            <person name="Heuer A."/>
            <person name="Rast P."/>
            <person name="Oberbeckmann S."/>
            <person name="Bunk B."/>
            <person name="Jeske O."/>
            <person name="Meyerdierks A."/>
            <person name="Storesund J.E."/>
            <person name="Kallscheuer N."/>
            <person name="Luecker S."/>
            <person name="Lage O.M."/>
            <person name="Pohl T."/>
            <person name="Merkel B.J."/>
            <person name="Hornburger P."/>
            <person name="Mueller R.-W."/>
            <person name="Bruemmer F."/>
            <person name="Labrenz M."/>
            <person name="Spormann A.M."/>
            <person name="Op den Camp H."/>
            <person name="Overmann J."/>
            <person name="Amann R."/>
            <person name="Jetten M.S.M."/>
            <person name="Mascher T."/>
            <person name="Medema M.H."/>
            <person name="Devos D.P."/>
            <person name="Kaster A.-K."/>
            <person name="Ovreas L."/>
            <person name="Rohde M."/>
            <person name="Galperin M.Y."/>
            <person name="Jogler C."/>
        </authorList>
    </citation>
    <scope>NUCLEOTIDE SEQUENCE [LARGE SCALE GENOMIC DNA]</scope>
    <source>
        <strain evidence="10 11">Pan161</strain>
    </source>
</reference>
<dbReference type="SUPFAM" id="SSF55874">
    <property type="entry name" value="ATPase domain of HSP90 chaperone/DNA topoisomerase II/histidine kinase"/>
    <property type="match status" value="1"/>
</dbReference>
<feature type="domain" description="Histidine kinase" evidence="8">
    <location>
        <begin position="660"/>
        <end position="885"/>
    </location>
</feature>
<dbReference type="InterPro" id="IPR035965">
    <property type="entry name" value="PAS-like_dom_sf"/>
</dbReference>
<dbReference type="InterPro" id="IPR036890">
    <property type="entry name" value="HATPase_C_sf"/>
</dbReference>
<dbReference type="OrthoDB" id="236031at2"/>
<dbReference type="SUPFAM" id="SSF47384">
    <property type="entry name" value="Homodimeric domain of signal transducing histidine kinase"/>
    <property type="match status" value="1"/>
</dbReference>
<dbReference type="InterPro" id="IPR005467">
    <property type="entry name" value="His_kinase_dom"/>
</dbReference>
<dbReference type="InterPro" id="IPR004358">
    <property type="entry name" value="Sig_transdc_His_kin-like_C"/>
</dbReference>
<dbReference type="Pfam" id="PF13185">
    <property type="entry name" value="GAF_2"/>
    <property type="match status" value="2"/>
</dbReference>
<dbReference type="GO" id="GO:0000155">
    <property type="term" value="F:phosphorelay sensor kinase activity"/>
    <property type="evidence" value="ECO:0007669"/>
    <property type="project" value="InterPro"/>
</dbReference>
<dbReference type="InterPro" id="IPR036097">
    <property type="entry name" value="HisK_dim/P_sf"/>
</dbReference>
<dbReference type="SMART" id="SM00065">
    <property type="entry name" value="GAF"/>
    <property type="match status" value="1"/>
</dbReference>
<dbReference type="CDD" id="cd00130">
    <property type="entry name" value="PAS"/>
    <property type="match status" value="1"/>
</dbReference>
<evidence type="ECO:0000256" key="3">
    <source>
        <dbReference type="ARBA" id="ARBA00022553"/>
    </source>
</evidence>
<dbReference type="PANTHER" id="PTHR43065:SF42">
    <property type="entry name" value="TWO-COMPONENT SENSOR PPRA"/>
    <property type="match status" value="1"/>
</dbReference>
<accession>A0A517V7U5</accession>
<feature type="domain" description="Response regulatory" evidence="9">
    <location>
        <begin position="909"/>
        <end position="1021"/>
    </location>
</feature>
<comment type="catalytic activity">
    <reaction evidence="1">
        <text>ATP + protein L-histidine = ADP + protein N-phospho-L-histidine.</text>
        <dbReference type="EC" id="2.7.13.3"/>
    </reaction>
</comment>
<name>A0A517V7U5_9PLAN</name>
<keyword evidence="4" id="KW-0808">Transferase</keyword>
<feature type="modified residue" description="4-aspartylphosphate" evidence="6">
    <location>
        <position position="960"/>
    </location>
</feature>
<dbReference type="Pfam" id="PF13426">
    <property type="entry name" value="PAS_9"/>
    <property type="match status" value="1"/>
</dbReference>
<dbReference type="InterPro" id="IPR003661">
    <property type="entry name" value="HisK_dim/P_dom"/>
</dbReference>
<dbReference type="NCBIfam" id="TIGR00229">
    <property type="entry name" value="sensory_box"/>
    <property type="match status" value="1"/>
</dbReference>
<dbReference type="SUPFAM" id="SSF52172">
    <property type="entry name" value="CheY-like"/>
    <property type="match status" value="1"/>
</dbReference>
<dbReference type="EMBL" id="CP036343">
    <property type="protein sequence ID" value="QDT89081.1"/>
    <property type="molecule type" value="Genomic_DNA"/>
</dbReference>
<keyword evidence="3 6" id="KW-0597">Phosphoprotein</keyword>
<dbReference type="AlphaFoldDB" id="A0A517V7U5"/>
<dbReference type="Gene3D" id="3.30.565.10">
    <property type="entry name" value="Histidine kinase-like ATPase, C-terminal domain"/>
    <property type="match status" value="1"/>
</dbReference>
<keyword evidence="5" id="KW-0418">Kinase</keyword>
<dbReference type="PRINTS" id="PR00344">
    <property type="entry name" value="BCTRLSENSOR"/>
</dbReference>
<dbReference type="PANTHER" id="PTHR43065">
    <property type="entry name" value="SENSOR HISTIDINE KINASE"/>
    <property type="match status" value="1"/>
</dbReference>
<evidence type="ECO:0000259" key="9">
    <source>
        <dbReference type="PROSITE" id="PS50110"/>
    </source>
</evidence>
<evidence type="ECO:0000256" key="7">
    <source>
        <dbReference type="SAM" id="Coils"/>
    </source>
</evidence>
<dbReference type="SUPFAM" id="SSF55781">
    <property type="entry name" value="GAF domain-like"/>
    <property type="match status" value="2"/>
</dbReference>
<dbReference type="Gene3D" id="1.10.287.130">
    <property type="match status" value="1"/>
</dbReference>
<dbReference type="InterPro" id="IPR003018">
    <property type="entry name" value="GAF"/>
</dbReference>
<dbReference type="SUPFAM" id="SSF55785">
    <property type="entry name" value="PYP-like sensor domain (PAS domain)"/>
    <property type="match status" value="2"/>
</dbReference>
<evidence type="ECO:0000313" key="11">
    <source>
        <dbReference type="Proteomes" id="UP000316855"/>
    </source>
</evidence>
<dbReference type="SMART" id="SM00091">
    <property type="entry name" value="PAS"/>
    <property type="match status" value="2"/>
</dbReference>
<dbReference type="InterPro" id="IPR011006">
    <property type="entry name" value="CheY-like_superfamily"/>
</dbReference>
<evidence type="ECO:0000256" key="1">
    <source>
        <dbReference type="ARBA" id="ARBA00000085"/>
    </source>
</evidence>
<gene>
    <name evidence="10" type="ORF">Pan161_07060</name>
</gene>
<dbReference type="Gene3D" id="3.30.450.20">
    <property type="entry name" value="PAS domain"/>
    <property type="match status" value="2"/>
</dbReference>
<dbReference type="SMART" id="SM00387">
    <property type="entry name" value="HATPase_c"/>
    <property type="match status" value="1"/>
</dbReference>